<comment type="caution">
    <text evidence="1">The sequence shown here is derived from an EMBL/GenBank/DDBJ whole genome shotgun (WGS) entry which is preliminary data.</text>
</comment>
<dbReference type="InterPro" id="IPR008551">
    <property type="entry name" value="TANGO2"/>
</dbReference>
<dbReference type="Proteomes" id="UP000823388">
    <property type="component" value="Chromosome 4K"/>
</dbReference>
<name>A0A8T0TK80_PANVG</name>
<evidence type="ECO:0000313" key="2">
    <source>
        <dbReference type="Proteomes" id="UP000823388"/>
    </source>
</evidence>
<protein>
    <submittedName>
        <fullName evidence="1">Uncharacterized protein</fullName>
    </submittedName>
</protein>
<accession>A0A8T0TK80</accession>
<dbReference type="AlphaFoldDB" id="A0A8T0TK80"/>
<sequence length="167" mass="18529">MILGGRDVLGGGTWMGCTKNGRLAFLTNVLEPDAMPDARTRGDLPLRYLQTNKSLLEVATEVAEEADEYNGFNLILADLTTNIMVYVSNWPKGQPATIQLVSTGLHVLSNARLDSPWQNAIRLGKNFRELLMKHGDDEVEVKDIVERLMTDTTKANKDRLPNTGCEL</sequence>
<dbReference type="PANTHER" id="PTHR17985:SF8">
    <property type="entry name" value="TRANSPORT AND GOLGI ORGANIZATION PROTEIN 2 HOMOLOG"/>
    <property type="match status" value="1"/>
</dbReference>
<keyword evidence="2" id="KW-1185">Reference proteome</keyword>
<reference evidence="1" key="1">
    <citation type="submission" date="2020-05" db="EMBL/GenBank/DDBJ databases">
        <title>WGS assembly of Panicum virgatum.</title>
        <authorList>
            <person name="Lovell J.T."/>
            <person name="Jenkins J."/>
            <person name="Shu S."/>
            <person name="Juenger T.E."/>
            <person name="Schmutz J."/>
        </authorList>
    </citation>
    <scope>NUCLEOTIDE SEQUENCE</scope>
    <source>
        <strain evidence="1">AP13</strain>
    </source>
</reference>
<dbReference type="PANTHER" id="PTHR17985">
    <property type="entry name" value="SER/THR-RICH PROTEIN T10 IN DGCR REGION"/>
    <property type="match status" value="1"/>
</dbReference>
<dbReference type="Pfam" id="PF05742">
    <property type="entry name" value="TANGO2"/>
    <property type="match status" value="1"/>
</dbReference>
<proteinExistence type="predicted"/>
<gene>
    <name evidence="1" type="ORF">PVAP13_4KG268900</name>
</gene>
<organism evidence="1 2">
    <name type="scientific">Panicum virgatum</name>
    <name type="common">Blackwell switchgrass</name>
    <dbReference type="NCBI Taxonomy" id="38727"/>
    <lineage>
        <taxon>Eukaryota</taxon>
        <taxon>Viridiplantae</taxon>
        <taxon>Streptophyta</taxon>
        <taxon>Embryophyta</taxon>
        <taxon>Tracheophyta</taxon>
        <taxon>Spermatophyta</taxon>
        <taxon>Magnoliopsida</taxon>
        <taxon>Liliopsida</taxon>
        <taxon>Poales</taxon>
        <taxon>Poaceae</taxon>
        <taxon>PACMAD clade</taxon>
        <taxon>Panicoideae</taxon>
        <taxon>Panicodae</taxon>
        <taxon>Paniceae</taxon>
        <taxon>Panicinae</taxon>
        <taxon>Panicum</taxon>
        <taxon>Panicum sect. Hiantes</taxon>
    </lineage>
</organism>
<dbReference type="EMBL" id="CM029043">
    <property type="protein sequence ID" value="KAG2612301.1"/>
    <property type="molecule type" value="Genomic_DNA"/>
</dbReference>
<evidence type="ECO:0000313" key="1">
    <source>
        <dbReference type="EMBL" id="KAG2612301.1"/>
    </source>
</evidence>